<feature type="domain" description="TonB-dependent receptor plug" evidence="15">
    <location>
        <begin position="49"/>
        <end position="156"/>
    </location>
</feature>
<evidence type="ECO:0000256" key="12">
    <source>
        <dbReference type="RuleBase" id="RU003357"/>
    </source>
</evidence>
<feature type="chain" id="PRO_5038396400" evidence="13">
    <location>
        <begin position="26"/>
        <end position="755"/>
    </location>
</feature>
<evidence type="ECO:0000256" key="4">
    <source>
        <dbReference type="ARBA" id="ARBA00022496"/>
    </source>
</evidence>
<comment type="similarity">
    <text evidence="11 12">Belongs to the TonB-dependent receptor family.</text>
</comment>
<dbReference type="Pfam" id="PF07715">
    <property type="entry name" value="Plug"/>
    <property type="match status" value="1"/>
</dbReference>
<evidence type="ECO:0000256" key="8">
    <source>
        <dbReference type="ARBA" id="ARBA00023077"/>
    </source>
</evidence>
<keyword evidence="2 11" id="KW-0813">Transport</keyword>
<evidence type="ECO:0000313" key="17">
    <source>
        <dbReference type="Proteomes" id="UP000787472"/>
    </source>
</evidence>
<name>A0A9E5MPZ1_9GAMM</name>
<reference evidence="16" key="1">
    <citation type="submission" date="2020-03" db="EMBL/GenBank/DDBJ databases">
        <authorList>
            <person name="Guo F."/>
        </authorList>
    </citation>
    <scope>NUCLEOTIDE SEQUENCE</scope>
    <source>
        <strain evidence="16">JCM 30134</strain>
    </source>
</reference>
<keyword evidence="4" id="KW-0410">Iron transport</keyword>
<keyword evidence="5 11" id="KW-0812">Transmembrane</keyword>
<dbReference type="RefSeq" id="WP_167192127.1">
    <property type="nucleotide sequence ID" value="NZ_JAAONZ010000027.1"/>
</dbReference>
<comment type="subcellular location">
    <subcellularLocation>
        <location evidence="1 11">Cell outer membrane</location>
        <topology evidence="1 11">Multi-pass membrane protein</topology>
    </subcellularLocation>
</comment>
<dbReference type="PANTHER" id="PTHR32552">
    <property type="entry name" value="FERRICHROME IRON RECEPTOR-RELATED"/>
    <property type="match status" value="1"/>
</dbReference>
<evidence type="ECO:0000256" key="7">
    <source>
        <dbReference type="ARBA" id="ARBA00023065"/>
    </source>
</evidence>
<sequence length="755" mass="81935">MNNRNLTSVMAAGVLSAAVSGVAQAQPATESAYTIEELVVTAQKREQSLQEVPIALSAFGSDAVKQLGASDFTGLTSATPGFSVSGGSGAFPSPYIRGIGSNVTSVGSDPSIGVYIDGVYAARKGGALSDLLDIERVEVLKGPQGTLFGRNSIGGAISIITAKPQNELSGMLGAEVGNYNNRAVKGMVNVPLIDETLLLRASGSVRKRDGWQENTMGGPDGDDRDRASGRVKLAWLPSDTVEVEFSSSWNRTDEVATYAESVLASAPVSDLTPITDDEKAVNGNLNPFTGMPDAAPNVPIFERTMRSHALNVNWDMTDDLTFTSLTAFRTYETSAAREYDGSEYFIANNEISTETNDTLSQEFRLNGISDKADWFVGVSASKETADMRWIIGLMDFLGANGGNPFYEDSFVTAETESYAIYGDYTWHATDKLNITLGARYSYDDKSINYDNPLQVNGAAGLGGYGIIMPIPGQFLDADGNPNNTQLSDNWSDFSPRVVVDYFVGDDAMVYASLTRGYKSGGFNTYPSVVQDFTSANFLMVLPEALESVDPETTVNLELGVKSSWMDERLVVNASVFAMEYDDLQVQVVNGQTVQLANAGKAISKGVETDVQFHVTPNLKLMLNAAWMDAEYDEFERGGIDYAGTPLRFSPKWTGSLGVDYSRPIADLGELRMFANYSYKDSHLLSETYEEGSYSLLNARVTFYSEGGAWEASLFGNNLTDESYLFNYVETVASFGFTSANRNEPRTYGAEFTYHF</sequence>
<dbReference type="AlphaFoldDB" id="A0A9E5MPZ1"/>
<evidence type="ECO:0000313" key="16">
    <source>
        <dbReference type="EMBL" id="NHO68276.1"/>
    </source>
</evidence>
<keyword evidence="10 11" id="KW-0998">Cell outer membrane</keyword>
<dbReference type="GO" id="GO:0009279">
    <property type="term" value="C:cell outer membrane"/>
    <property type="evidence" value="ECO:0007669"/>
    <property type="project" value="UniProtKB-SubCell"/>
</dbReference>
<keyword evidence="6" id="KW-0408">Iron</keyword>
<evidence type="ECO:0000256" key="5">
    <source>
        <dbReference type="ARBA" id="ARBA00022692"/>
    </source>
</evidence>
<evidence type="ECO:0000256" key="9">
    <source>
        <dbReference type="ARBA" id="ARBA00023136"/>
    </source>
</evidence>
<dbReference type="EMBL" id="JAAONZ010000027">
    <property type="protein sequence ID" value="NHO68276.1"/>
    <property type="molecule type" value="Genomic_DNA"/>
</dbReference>
<gene>
    <name evidence="16" type="ORF">G8770_22220</name>
</gene>
<feature type="signal peptide" evidence="13">
    <location>
        <begin position="1"/>
        <end position="25"/>
    </location>
</feature>
<dbReference type="InterPro" id="IPR000531">
    <property type="entry name" value="Beta-barrel_TonB"/>
</dbReference>
<keyword evidence="7" id="KW-0406">Ion transport</keyword>
<dbReference type="SUPFAM" id="SSF56935">
    <property type="entry name" value="Porins"/>
    <property type="match status" value="1"/>
</dbReference>
<dbReference type="CDD" id="cd01347">
    <property type="entry name" value="ligand_gated_channel"/>
    <property type="match status" value="1"/>
</dbReference>
<dbReference type="Proteomes" id="UP000787472">
    <property type="component" value="Unassembled WGS sequence"/>
</dbReference>
<dbReference type="PROSITE" id="PS52016">
    <property type="entry name" value="TONB_DEPENDENT_REC_3"/>
    <property type="match status" value="1"/>
</dbReference>
<dbReference type="InterPro" id="IPR036942">
    <property type="entry name" value="Beta-barrel_TonB_sf"/>
</dbReference>
<dbReference type="Gene3D" id="2.40.170.20">
    <property type="entry name" value="TonB-dependent receptor, beta-barrel domain"/>
    <property type="match status" value="1"/>
</dbReference>
<evidence type="ECO:0000256" key="1">
    <source>
        <dbReference type="ARBA" id="ARBA00004571"/>
    </source>
</evidence>
<keyword evidence="13" id="KW-0732">Signal</keyword>
<dbReference type="InterPro" id="IPR039426">
    <property type="entry name" value="TonB-dep_rcpt-like"/>
</dbReference>
<dbReference type="Pfam" id="PF00593">
    <property type="entry name" value="TonB_dep_Rec_b-barrel"/>
    <property type="match status" value="1"/>
</dbReference>
<evidence type="ECO:0000259" key="14">
    <source>
        <dbReference type="Pfam" id="PF00593"/>
    </source>
</evidence>
<keyword evidence="8 12" id="KW-0798">TonB box</keyword>
<accession>A0A9E5MPZ1</accession>
<keyword evidence="17" id="KW-1185">Reference proteome</keyword>
<evidence type="ECO:0000256" key="3">
    <source>
        <dbReference type="ARBA" id="ARBA00022452"/>
    </source>
</evidence>
<keyword evidence="16" id="KW-0675">Receptor</keyword>
<protein>
    <submittedName>
        <fullName evidence="16">TonB-dependent receptor</fullName>
    </submittedName>
</protein>
<dbReference type="InterPro" id="IPR012910">
    <property type="entry name" value="Plug_dom"/>
</dbReference>
<feature type="domain" description="TonB-dependent receptor-like beta-barrel" evidence="14">
    <location>
        <begin position="284"/>
        <end position="718"/>
    </location>
</feature>
<comment type="caution">
    <text evidence="16">The sequence shown here is derived from an EMBL/GenBank/DDBJ whole genome shotgun (WGS) entry which is preliminary data.</text>
</comment>
<evidence type="ECO:0000256" key="6">
    <source>
        <dbReference type="ARBA" id="ARBA00023004"/>
    </source>
</evidence>
<evidence type="ECO:0000256" key="10">
    <source>
        <dbReference type="ARBA" id="ARBA00023237"/>
    </source>
</evidence>
<evidence type="ECO:0000256" key="13">
    <source>
        <dbReference type="SAM" id="SignalP"/>
    </source>
</evidence>
<evidence type="ECO:0000256" key="2">
    <source>
        <dbReference type="ARBA" id="ARBA00022448"/>
    </source>
</evidence>
<dbReference type="PANTHER" id="PTHR32552:SF81">
    <property type="entry name" value="TONB-DEPENDENT OUTER MEMBRANE RECEPTOR"/>
    <property type="match status" value="1"/>
</dbReference>
<dbReference type="GO" id="GO:0006826">
    <property type="term" value="P:iron ion transport"/>
    <property type="evidence" value="ECO:0007669"/>
    <property type="project" value="UniProtKB-KW"/>
</dbReference>
<proteinExistence type="inferred from homology"/>
<evidence type="ECO:0000256" key="11">
    <source>
        <dbReference type="PROSITE-ProRule" id="PRU01360"/>
    </source>
</evidence>
<organism evidence="16 17">
    <name type="scientific">Pseudomaricurvus hydrocarbonicus</name>
    <dbReference type="NCBI Taxonomy" id="1470433"/>
    <lineage>
        <taxon>Bacteria</taxon>
        <taxon>Pseudomonadati</taxon>
        <taxon>Pseudomonadota</taxon>
        <taxon>Gammaproteobacteria</taxon>
        <taxon>Cellvibrionales</taxon>
        <taxon>Cellvibrionaceae</taxon>
        <taxon>Pseudomaricurvus</taxon>
    </lineage>
</organism>
<evidence type="ECO:0000259" key="15">
    <source>
        <dbReference type="Pfam" id="PF07715"/>
    </source>
</evidence>
<keyword evidence="3 11" id="KW-1134">Transmembrane beta strand</keyword>
<keyword evidence="9 11" id="KW-0472">Membrane</keyword>